<reference evidence="2 3" key="1">
    <citation type="submission" date="2019-06" db="EMBL/GenBank/DDBJ databases">
        <title>Whole genome shotgun sequence of Pseudonocardia hydrocarbonoxydans NBRC 14498.</title>
        <authorList>
            <person name="Hosoyama A."/>
            <person name="Uohara A."/>
            <person name="Ohji S."/>
            <person name="Ichikawa N."/>
        </authorList>
    </citation>
    <scope>NUCLEOTIDE SEQUENCE [LARGE SCALE GENOMIC DNA]</scope>
    <source>
        <strain evidence="2 3">NBRC 14498</strain>
    </source>
</reference>
<proteinExistence type="predicted"/>
<feature type="domain" description="STAS" evidence="1">
    <location>
        <begin position="18"/>
        <end position="85"/>
    </location>
</feature>
<dbReference type="OrthoDB" id="3481860at2"/>
<dbReference type="Gene3D" id="3.30.750.24">
    <property type="entry name" value="STAS domain"/>
    <property type="match status" value="1"/>
</dbReference>
<dbReference type="PROSITE" id="PS51257">
    <property type="entry name" value="PROKAR_LIPOPROTEIN"/>
    <property type="match status" value="1"/>
</dbReference>
<accession>A0A4Y3WTR7</accession>
<dbReference type="InterPro" id="IPR058548">
    <property type="entry name" value="MlaB-like_STAS"/>
</dbReference>
<dbReference type="InterPro" id="IPR036513">
    <property type="entry name" value="STAS_dom_sf"/>
</dbReference>
<dbReference type="InterPro" id="IPR002645">
    <property type="entry name" value="STAS_dom"/>
</dbReference>
<dbReference type="EMBL" id="BJNG01000029">
    <property type="protein sequence ID" value="GEC21139.1"/>
    <property type="molecule type" value="Genomic_DNA"/>
</dbReference>
<dbReference type="Proteomes" id="UP000320338">
    <property type="component" value="Unassembled WGS sequence"/>
</dbReference>
<dbReference type="CDD" id="cd07043">
    <property type="entry name" value="STAS_anti-anti-sigma_factors"/>
    <property type="match status" value="1"/>
</dbReference>
<dbReference type="Pfam" id="PF13466">
    <property type="entry name" value="STAS_2"/>
    <property type="match status" value="1"/>
</dbReference>
<keyword evidence="3" id="KW-1185">Reference proteome</keyword>
<name>A0A4Y3WTR7_9PSEU</name>
<dbReference type="PROSITE" id="PS50801">
    <property type="entry name" value="STAS"/>
    <property type="match status" value="1"/>
</dbReference>
<dbReference type="RefSeq" id="WP_141279829.1">
    <property type="nucleotide sequence ID" value="NZ_BAAARZ010000009.1"/>
</dbReference>
<comment type="caution">
    <text evidence="2">The sequence shown here is derived from an EMBL/GenBank/DDBJ whole genome shotgun (WGS) entry which is preliminary data.</text>
</comment>
<gene>
    <name evidence="2" type="ORF">PHY01_34220</name>
</gene>
<dbReference type="SUPFAM" id="SSF52091">
    <property type="entry name" value="SpoIIaa-like"/>
    <property type="match status" value="1"/>
</dbReference>
<sequence>MGTPEPRLRVTVSGHWPVVVLACRGEIDHETYDLFADGALRALAGTEPDVVVDLAEVAYCNTSGLKVLRHAADHARAHGRRLSVATGGNAGLARVTGVADGLTLVGDPSEVFDSVHESPPVER</sequence>
<dbReference type="AlphaFoldDB" id="A0A4Y3WTR7"/>
<evidence type="ECO:0000259" key="1">
    <source>
        <dbReference type="PROSITE" id="PS50801"/>
    </source>
</evidence>
<protein>
    <recommendedName>
        <fullName evidence="1">STAS domain-containing protein</fullName>
    </recommendedName>
</protein>
<evidence type="ECO:0000313" key="2">
    <source>
        <dbReference type="EMBL" id="GEC21139.1"/>
    </source>
</evidence>
<evidence type="ECO:0000313" key="3">
    <source>
        <dbReference type="Proteomes" id="UP000320338"/>
    </source>
</evidence>
<organism evidence="2 3">
    <name type="scientific">Pseudonocardia hydrocarbonoxydans</name>
    <dbReference type="NCBI Taxonomy" id="76726"/>
    <lineage>
        <taxon>Bacteria</taxon>
        <taxon>Bacillati</taxon>
        <taxon>Actinomycetota</taxon>
        <taxon>Actinomycetes</taxon>
        <taxon>Pseudonocardiales</taxon>
        <taxon>Pseudonocardiaceae</taxon>
        <taxon>Pseudonocardia</taxon>
    </lineage>
</organism>